<reference evidence="1 2" key="1">
    <citation type="journal article" date="2023" name="Arcadia Sci">
        <title>De novo assembly of a long-read Amblyomma americanum tick genome.</title>
        <authorList>
            <person name="Chou S."/>
            <person name="Poskanzer K.E."/>
            <person name="Rollins M."/>
            <person name="Thuy-Boun P.S."/>
        </authorList>
    </citation>
    <scope>NUCLEOTIDE SEQUENCE [LARGE SCALE GENOMIC DNA]</scope>
    <source>
        <strain evidence="1">F_SG_1</strain>
        <tissue evidence="1">Salivary glands</tissue>
    </source>
</reference>
<sequence length="97" mass="10193">MNSSGANSNQCHASHTAFAFPQAVLPAAFSRLRCASADGVTCAIEPSSIVKEGNIGKKIISLFGPHPNFPHDPRRNSLRNAHAVASAISSGCEQRHA</sequence>
<dbReference type="EMBL" id="JARKHS020019778">
    <property type="protein sequence ID" value="KAK8771410.1"/>
    <property type="molecule type" value="Genomic_DNA"/>
</dbReference>
<organism evidence="1 2">
    <name type="scientific">Amblyomma americanum</name>
    <name type="common">Lone star tick</name>
    <dbReference type="NCBI Taxonomy" id="6943"/>
    <lineage>
        <taxon>Eukaryota</taxon>
        <taxon>Metazoa</taxon>
        <taxon>Ecdysozoa</taxon>
        <taxon>Arthropoda</taxon>
        <taxon>Chelicerata</taxon>
        <taxon>Arachnida</taxon>
        <taxon>Acari</taxon>
        <taxon>Parasitiformes</taxon>
        <taxon>Ixodida</taxon>
        <taxon>Ixodoidea</taxon>
        <taxon>Ixodidae</taxon>
        <taxon>Amblyomminae</taxon>
        <taxon>Amblyomma</taxon>
    </lineage>
</organism>
<keyword evidence="2" id="KW-1185">Reference proteome</keyword>
<dbReference type="AlphaFoldDB" id="A0AAQ4E9U6"/>
<evidence type="ECO:0000313" key="1">
    <source>
        <dbReference type="EMBL" id="KAK8771410.1"/>
    </source>
</evidence>
<name>A0AAQ4E9U6_AMBAM</name>
<dbReference type="Proteomes" id="UP001321473">
    <property type="component" value="Unassembled WGS sequence"/>
</dbReference>
<accession>A0AAQ4E9U6</accession>
<comment type="caution">
    <text evidence="1">The sequence shown here is derived from an EMBL/GenBank/DDBJ whole genome shotgun (WGS) entry which is preliminary data.</text>
</comment>
<evidence type="ECO:0000313" key="2">
    <source>
        <dbReference type="Proteomes" id="UP001321473"/>
    </source>
</evidence>
<proteinExistence type="predicted"/>
<protein>
    <submittedName>
        <fullName evidence="1">Uncharacterized protein</fullName>
    </submittedName>
</protein>
<gene>
    <name evidence="1" type="ORF">V5799_025348</name>
</gene>